<gene>
    <name evidence="4" type="ORF">SAMN05444169_2533</name>
</gene>
<dbReference type="CDD" id="cd00093">
    <property type="entry name" value="HTH_XRE"/>
    <property type="match status" value="1"/>
</dbReference>
<sequence>MAKLQTQRTTPSSAHAISERLRFVRQEIGLTLAEVGERTGVSISNLSKIERGEVSPSFDVVIRICEGLGIALEQFVTPGPKIGVSGRKTKTSQGEAVPFSTEQYDYLAHASEISRKSMIPLEMWVKARSHNEFEHWSQHEGEELVYVISGEIEIHTDQYEPFRVRSGESAYFDSNMRHIYVSVGDSCAHLLSVSCNSRGAVSAPIEQFMHPAVRPGRIVARPPDGEDLQRRPNSRQHETATPKKRRPRRPGKPK</sequence>
<evidence type="ECO:0000313" key="5">
    <source>
        <dbReference type="Proteomes" id="UP000190675"/>
    </source>
</evidence>
<feature type="region of interest" description="Disordered" evidence="2">
    <location>
        <begin position="214"/>
        <end position="254"/>
    </location>
</feature>
<dbReference type="InterPro" id="IPR013096">
    <property type="entry name" value="Cupin_2"/>
</dbReference>
<dbReference type="Gene3D" id="1.10.260.40">
    <property type="entry name" value="lambda repressor-like DNA-binding domains"/>
    <property type="match status" value="1"/>
</dbReference>
<dbReference type="InterPro" id="IPR014710">
    <property type="entry name" value="RmlC-like_jellyroll"/>
</dbReference>
<evidence type="ECO:0000256" key="2">
    <source>
        <dbReference type="SAM" id="MobiDB-lite"/>
    </source>
</evidence>
<dbReference type="Pfam" id="PF13560">
    <property type="entry name" value="HTH_31"/>
    <property type="match status" value="1"/>
</dbReference>
<dbReference type="Pfam" id="PF07883">
    <property type="entry name" value="Cupin_2"/>
    <property type="match status" value="1"/>
</dbReference>
<protein>
    <submittedName>
        <fullName evidence="4">Transcriptional regulator, XRE family with cupin sensor</fullName>
    </submittedName>
</protein>
<dbReference type="SUPFAM" id="SSF51182">
    <property type="entry name" value="RmlC-like cupins"/>
    <property type="match status" value="1"/>
</dbReference>
<keyword evidence="1" id="KW-0238">DNA-binding</keyword>
<dbReference type="SUPFAM" id="SSF47413">
    <property type="entry name" value="lambda repressor-like DNA-binding domains"/>
    <property type="match status" value="1"/>
</dbReference>
<dbReference type="CDD" id="cd02209">
    <property type="entry name" value="cupin_XRE_C"/>
    <property type="match status" value="1"/>
</dbReference>
<evidence type="ECO:0000256" key="1">
    <source>
        <dbReference type="ARBA" id="ARBA00023125"/>
    </source>
</evidence>
<feature type="compositionally biased region" description="Basic residues" evidence="2">
    <location>
        <begin position="242"/>
        <end position="254"/>
    </location>
</feature>
<feature type="compositionally biased region" description="Basic and acidic residues" evidence="2">
    <location>
        <begin position="223"/>
        <end position="241"/>
    </location>
</feature>
<dbReference type="SMART" id="SM00530">
    <property type="entry name" value="HTH_XRE"/>
    <property type="match status" value="1"/>
</dbReference>
<dbReference type="GO" id="GO:0003677">
    <property type="term" value="F:DNA binding"/>
    <property type="evidence" value="ECO:0007669"/>
    <property type="project" value="UniProtKB-KW"/>
</dbReference>
<dbReference type="InterPro" id="IPR011051">
    <property type="entry name" value="RmlC_Cupin_sf"/>
</dbReference>
<dbReference type="PROSITE" id="PS50943">
    <property type="entry name" value="HTH_CROC1"/>
    <property type="match status" value="1"/>
</dbReference>
<dbReference type="InterPro" id="IPR001387">
    <property type="entry name" value="Cro/C1-type_HTH"/>
</dbReference>
<dbReference type="RefSeq" id="WP_079566260.1">
    <property type="nucleotide sequence ID" value="NZ_LT670818.1"/>
</dbReference>
<proteinExistence type="predicted"/>
<evidence type="ECO:0000259" key="3">
    <source>
        <dbReference type="PROSITE" id="PS50943"/>
    </source>
</evidence>
<name>A0A1M5JX74_9BRAD</name>
<accession>A0A1M5JX74</accession>
<dbReference type="InterPro" id="IPR050807">
    <property type="entry name" value="TransReg_Diox_bact_type"/>
</dbReference>
<feature type="domain" description="HTH cro/C1-type" evidence="3">
    <location>
        <begin position="21"/>
        <end position="75"/>
    </location>
</feature>
<dbReference type="OrthoDB" id="9805356at2"/>
<dbReference type="GO" id="GO:0005829">
    <property type="term" value="C:cytosol"/>
    <property type="evidence" value="ECO:0007669"/>
    <property type="project" value="TreeGrafter"/>
</dbReference>
<reference evidence="4 5" key="1">
    <citation type="submission" date="2016-11" db="EMBL/GenBank/DDBJ databases">
        <authorList>
            <person name="Jaros S."/>
            <person name="Januszkiewicz K."/>
            <person name="Wedrychowicz H."/>
        </authorList>
    </citation>
    <scope>NUCLEOTIDE SEQUENCE [LARGE SCALE GENOMIC DNA]</scope>
    <source>
        <strain evidence="4 5">GAS242</strain>
    </source>
</reference>
<dbReference type="PANTHER" id="PTHR46797:SF20">
    <property type="entry name" value="BLR4304 PROTEIN"/>
    <property type="match status" value="1"/>
</dbReference>
<dbReference type="EMBL" id="LT670818">
    <property type="protein sequence ID" value="SHG45118.1"/>
    <property type="molecule type" value="Genomic_DNA"/>
</dbReference>
<evidence type="ECO:0000313" key="4">
    <source>
        <dbReference type="EMBL" id="SHG45118.1"/>
    </source>
</evidence>
<dbReference type="AlphaFoldDB" id="A0A1M5JX74"/>
<dbReference type="Gene3D" id="2.60.120.10">
    <property type="entry name" value="Jelly Rolls"/>
    <property type="match status" value="1"/>
</dbReference>
<dbReference type="PANTHER" id="PTHR46797">
    <property type="entry name" value="HTH-TYPE TRANSCRIPTIONAL REGULATOR"/>
    <property type="match status" value="1"/>
</dbReference>
<dbReference type="Proteomes" id="UP000190675">
    <property type="component" value="Chromosome I"/>
</dbReference>
<dbReference type="GO" id="GO:0003700">
    <property type="term" value="F:DNA-binding transcription factor activity"/>
    <property type="evidence" value="ECO:0007669"/>
    <property type="project" value="TreeGrafter"/>
</dbReference>
<dbReference type="InterPro" id="IPR010982">
    <property type="entry name" value="Lambda_DNA-bd_dom_sf"/>
</dbReference>
<organism evidence="4 5">
    <name type="scientific">Bradyrhizobium erythrophlei</name>
    <dbReference type="NCBI Taxonomy" id="1437360"/>
    <lineage>
        <taxon>Bacteria</taxon>
        <taxon>Pseudomonadati</taxon>
        <taxon>Pseudomonadota</taxon>
        <taxon>Alphaproteobacteria</taxon>
        <taxon>Hyphomicrobiales</taxon>
        <taxon>Nitrobacteraceae</taxon>
        <taxon>Bradyrhizobium</taxon>
    </lineage>
</organism>